<feature type="active site" description="Proton donor" evidence="10">
    <location>
        <position position="533"/>
    </location>
</feature>
<keyword evidence="5 13" id="KW-0378">Hydrolase</keyword>
<comment type="cofactor">
    <cofactor evidence="1 11">
        <name>Ca(2+)</name>
        <dbReference type="ChEBI" id="CHEBI:29108"/>
    </cofactor>
</comment>
<keyword evidence="4 11" id="KW-0479">Metal-binding</keyword>
<evidence type="ECO:0000256" key="2">
    <source>
        <dbReference type="ARBA" id="ARBA00004922"/>
    </source>
</evidence>
<evidence type="ECO:0000313" key="15">
    <source>
        <dbReference type="EMBL" id="CCX11743.1"/>
    </source>
</evidence>
<dbReference type="STRING" id="1076935.U4L542"/>
<dbReference type="SUPFAM" id="SSF48225">
    <property type="entry name" value="Seven-hairpin glycosidases"/>
    <property type="match status" value="1"/>
</dbReference>
<dbReference type="eggNOG" id="KOG2431">
    <property type="taxonomic scope" value="Eukaryota"/>
</dbReference>
<dbReference type="InterPro" id="IPR001382">
    <property type="entry name" value="Glyco_hydro_47"/>
</dbReference>
<name>U4L542_PYROM</name>
<evidence type="ECO:0000256" key="5">
    <source>
        <dbReference type="ARBA" id="ARBA00022801"/>
    </source>
</evidence>
<feature type="active site" evidence="10">
    <location>
        <position position="406"/>
    </location>
</feature>
<dbReference type="InterPro" id="IPR050749">
    <property type="entry name" value="Glycosyl_Hydrolase_47"/>
</dbReference>
<dbReference type="Pfam" id="PF01532">
    <property type="entry name" value="Glyco_hydro_47"/>
    <property type="match status" value="1"/>
</dbReference>
<dbReference type="InterPro" id="IPR012341">
    <property type="entry name" value="6hp_glycosidase-like_sf"/>
</dbReference>
<organism evidence="15 16">
    <name type="scientific">Pyronema omphalodes (strain CBS 100304)</name>
    <name type="common">Pyronema confluens</name>
    <dbReference type="NCBI Taxonomy" id="1076935"/>
    <lineage>
        <taxon>Eukaryota</taxon>
        <taxon>Fungi</taxon>
        <taxon>Dikarya</taxon>
        <taxon>Ascomycota</taxon>
        <taxon>Pezizomycotina</taxon>
        <taxon>Pezizomycetes</taxon>
        <taxon>Pezizales</taxon>
        <taxon>Pyronemataceae</taxon>
        <taxon>Pyronema</taxon>
    </lineage>
</organism>
<protein>
    <recommendedName>
        <fullName evidence="13">alpha-1,2-Mannosidase</fullName>
        <ecNumber evidence="13">3.2.1.-</ecNumber>
    </recommendedName>
</protein>
<dbReference type="EC" id="3.2.1.-" evidence="13"/>
<comment type="catalytic activity">
    <reaction evidence="8">
        <text>N(4)-(alpha-D-Man-(1-&gt;2)-alpha-D-Man-(1-&gt;2)-alpha-D-Man-(1-&gt;3)-[alpha-D-Man-(1-&gt;3)-[alpha-D-Man-(1-&gt;2)-alpha-D-Man-(1-&gt;6)]-alpha-D-Man-(1-&gt;6)]-beta-D-Man-(1-&gt;4)-beta-D-GlcNAc-(1-&gt;4)-beta-D-GlcNAc)-L-asparaginyl-[protein] (N-glucan mannose isomer 8A1,2,3B1,3) + 3 H2O = N(4)-(alpha-D-Man-(1-&gt;3)-[alpha-D-Man-(1-&gt;3)-[alpha-D-Man-(1-&gt;6)]-alpha-D-Man-(1-&gt;6)]-beta-D-Man-(1-&gt;4)-beta-D-GlcNAc-(1-&gt;4)-beta-D-GlcNAc)-L-asparaginyl-[protein] (N-glucan mannose isomer 5A1,2) + 3 beta-D-mannose</text>
        <dbReference type="Rhea" id="RHEA:56028"/>
        <dbReference type="Rhea" id="RHEA-COMP:14358"/>
        <dbReference type="Rhea" id="RHEA-COMP:14367"/>
        <dbReference type="ChEBI" id="CHEBI:15377"/>
        <dbReference type="ChEBI" id="CHEBI:28563"/>
        <dbReference type="ChEBI" id="CHEBI:59087"/>
        <dbReference type="ChEBI" id="CHEBI:60628"/>
        <dbReference type="EC" id="3.2.1.113"/>
    </reaction>
</comment>
<evidence type="ECO:0000256" key="7">
    <source>
        <dbReference type="ARBA" id="ARBA00023157"/>
    </source>
</evidence>
<keyword evidence="14" id="KW-0812">Transmembrane</keyword>
<dbReference type="EMBL" id="HF935642">
    <property type="protein sequence ID" value="CCX11743.1"/>
    <property type="molecule type" value="Genomic_DNA"/>
</dbReference>
<feature type="transmembrane region" description="Helical" evidence="14">
    <location>
        <begin position="138"/>
        <end position="157"/>
    </location>
</feature>
<evidence type="ECO:0000256" key="10">
    <source>
        <dbReference type="PIRSR" id="PIRSR601382-1"/>
    </source>
</evidence>
<evidence type="ECO:0000313" key="16">
    <source>
        <dbReference type="Proteomes" id="UP000018144"/>
    </source>
</evidence>
<evidence type="ECO:0000256" key="6">
    <source>
        <dbReference type="ARBA" id="ARBA00022837"/>
    </source>
</evidence>
<reference evidence="15 16" key="1">
    <citation type="journal article" date="2013" name="PLoS Genet.">
        <title>The genome and development-dependent transcriptomes of Pyronema confluens: a window into fungal evolution.</title>
        <authorList>
            <person name="Traeger S."/>
            <person name="Altegoer F."/>
            <person name="Freitag M."/>
            <person name="Gabaldon T."/>
            <person name="Kempken F."/>
            <person name="Kumar A."/>
            <person name="Marcet-Houben M."/>
            <person name="Poggeler S."/>
            <person name="Stajich J.E."/>
            <person name="Nowrousian M."/>
        </authorList>
    </citation>
    <scope>NUCLEOTIDE SEQUENCE [LARGE SCALE GENOMIC DNA]</scope>
    <source>
        <strain evidence="16">CBS 100304</strain>
        <tissue evidence="15">Vegetative mycelium</tissue>
    </source>
</reference>
<feature type="binding site" evidence="11">
    <location>
        <position position="657"/>
    </location>
    <ligand>
        <name>Ca(2+)</name>
        <dbReference type="ChEBI" id="CHEBI:29108"/>
    </ligand>
</feature>
<evidence type="ECO:0000256" key="4">
    <source>
        <dbReference type="ARBA" id="ARBA00022723"/>
    </source>
</evidence>
<evidence type="ECO:0000256" key="14">
    <source>
        <dbReference type="SAM" id="Phobius"/>
    </source>
</evidence>
<sequence length="697" mass="78515">MNTLRDPFSLRNKPNFNPALQILRQQSPILQSPILQSAQKAAQQITSEVQKTVVNVVTPAVDSAVESAKEVAKETIEQMSFSIPKNVPSFTSSQRDLENQAWSARFNQQKDLPLYKDKPYYSSSATAKRKTMLRRKRVIAIVVFLVIAAWFFGIFSGDVVKLPTAIKPTNTKGVVDWDERREKVKEVFLESWQAYERDAWGSDIYAPISKTGKQMGSAGLGWIIVDSLDTLMIMNLTSELSHARNWVEHTLSYDQKTEVNTFETTIRMLGGLLSAHYLQEVLHLIPSDPKNPDMYLEKATGLADRLMGAFDTASGIPWASVNLHTGAGIPSHTDGGSSSTAEATTLQLELKYLAKLTGEKSYWDKASKVMEVMDKLSPKDGLVPIYINPISGSFWGSEIRLGSRGDSYYEYLIKQYLQTKKSEDVYKDMYNEAMSGMKKHIIKKSHPSHLTYVAELPSGVGGATSPKMDHLVCFVPGMLALGATMGQPIDRARKAARGKPWGQRQEEDLHLARELMHTCYQMYAVTATGLAPEIAWFETEIPKPGEEEKVDYRKDIIIKPRDAHNLQRPETVESLFVMWRLTGDEIYREWGWKIFEAFVEHTKTKEGGYTSLDDVTVIPPRMRDNMESFWLAETLKYLYLLFSKDDILPLDEVVFNTEAHPLPMFDVPPHFHKADWRKVKEDAAAAAAAAGEVKKAA</sequence>
<dbReference type="OMA" id="AAFKHSW"/>
<dbReference type="PANTHER" id="PTHR11742">
    <property type="entry name" value="MANNOSYL-OLIGOSACCHARIDE ALPHA-1,2-MANNOSIDASE-RELATED"/>
    <property type="match status" value="1"/>
</dbReference>
<keyword evidence="6 11" id="KW-0106">Calcium</keyword>
<feature type="active site" description="Proton donor" evidence="10">
    <location>
        <position position="263"/>
    </location>
</feature>
<keyword evidence="16" id="KW-1185">Reference proteome</keyword>
<evidence type="ECO:0000256" key="8">
    <source>
        <dbReference type="ARBA" id="ARBA00047669"/>
    </source>
</evidence>
<dbReference type="GO" id="GO:0036503">
    <property type="term" value="P:ERAD pathway"/>
    <property type="evidence" value="ECO:0007669"/>
    <property type="project" value="UniProtKB-ARBA"/>
</dbReference>
<evidence type="ECO:0000256" key="3">
    <source>
        <dbReference type="ARBA" id="ARBA00007658"/>
    </source>
</evidence>
<dbReference type="AlphaFoldDB" id="U4L542"/>
<evidence type="ECO:0000256" key="12">
    <source>
        <dbReference type="PIRSR" id="PIRSR601382-3"/>
    </source>
</evidence>
<dbReference type="GO" id="GO:0004571">
    <property type="term" value="F:mannosyl-oligosaccharide 1,2-alpha-mannosidase activity"/>
    <property type="evidence" value="ECO:0007669"/>
    <property type="project" value="UniProtKB-EC"/>
</dbReference>
<dbReference type="InterPro" id="IPR036026">
    <property type="entry name" value="Seven-hairpin_glycosidases"/>
</dbReference>
<keyword evidence="13" id="KW-0326">Glycosidase</keyword>
<evidence type="ECO:0000256" key="11">
    <source>
        <dbReference type="PIRSR" id="PIRSR601382-2"/>
    </source>
</evidence>
<dbReference type="Gene3D" id="1.50.10.10">
    <property type="match status" value="1"/>
</dbReference>
<keyword evidence="14" id="KW-1133">Transmembrane helix</keyword>
<comment type="catalytic activity">
    <reaction evidence="9">
        <text>N(4)-(alpha-D-Man-(1-&gt;2)-alpha-D-Man-(1-&gt;2)-alpha-D-Man-(1-&gt;3)-[alpha-D-Man-(1-&gt;2)-alpha-D-Man-(1-&gt;3)-[alpha-D-Man-(1-&gt;2)-alpha-D-Man-(1-&gt;6)]-alpha-D-Man-(1-&gt;6)]-beta-D-Man-(1-&gt;4)-beta-D-GlcNAc-(1-&gt;4)-beta-D-GlcNAc)-L-asparaginyl-[protein] (N-glucan mannose isomer 9A1,2,3B1,2,3) + 4 H2O = N(4)-(alpha-D-Man-(1-&gt;3)-[alpha-D-Man-(1-&gt;3)-[alpha-D-Man-(1-&gt;6)]-alpha-D-Man-(1-&gt;6)]-beta-D-Man-(1-&gt;4)-beta-D-GlcNAc-(1-&gt;4)-beta-D-GlcNAc)-L-asparaginyl-[protein] (N-glucan mannose isomer 5A1,2) + 4 beta-D-mannose</text>
        <dbReference type="Rhea" id="RHEA:56008"/>
        <dbReference type="Rhea" id="RHEA-COMP:14356"/>
        <dbReference type="Rhea" id="RHEA-COMP:14367"/>
        <dbReference type="ChEBI" id="CHEBI:15377"/>
        <dbReference type="ChEBI" id="CHEBI:28563"/>
        <dbReference type="ChEBI" id="CHEBI:59087"/>
        <dbReference type="ChEBI" id="CHEBI:139493"/>
        <dbReference type="EC" id="3.2.1.113"/>
    </reaction>
</comment>
<dbReference type="UniPathway" id="UPA00378"/>
<dbReference type="GO" id="GO:0005975">
    <property type="term" value="P:carbohydrate metabolic process"/>
    <property type="evidence" value="ECO:0007669"/>
    <property type="project" value="InterPro"/>
</dbReference>
<dbReference type="PRINTS" id="PR00747">
    <property type="entry name" value="GLYHDRLASE47"/>
</dbReference>
<keyword evidence="14" id="KW-0472">Membrane</keyword>
<evidence type="ECO:0000256" key="9">
    <source>
        <dbReference type="ARBA" id="ARBA00048605"/>
    </source>
</evidence>
<dbReference type="GO" id="GO:0005783">
    <property type="term" value="C:endoplasmic reticulum"/>
    <property type="evidence" value="ECO:0007669"/>
    <property type="project" value="TreeGrafter"/>
</dbReference>
<keyword evidence="7 12" id="KW-1015">Disulfide bond</keyword>
<dbReference type="GO" id="GO:0016020">
    <property type="term" value="C:membrane"/>
    <property type="evidence" value="ECO:0007669"/>
    <property type="project" value="InterPro"/>
</dbReference>
<proteinExistence type="inferred from homology"/>
<dbReference type="PANTHER" id="PTHR11742:SF55">
    <property type="entry name" value="ENDOPLASMIC RETICULUM MANNOSYL-OLIGOSACCHARIDE 1,2-ALPHA-MANNOSIDASE"/>
    <property type="match status" value="1"/>
</dbReference>
<dbReference type="OrthoDB" id="8118055at2759"/>
<feature type="active site" description="Proton donor" evidence="10">
    <location>
        <position position="570"/>
    </location>
</feature>
<gene>
    <name evidence="15" type="ORF">PCON_11337</name>
</gene>
<accession>U4L542</accession>
<evidence type="ECO:0000256" key="13">
    <source>
        <dbReference type="RuleBase" id="RU361193"/>
    </source>
</evidence>
<dbReference type="Proteomes" id="UP000018144">
    <property type="component" value="Unassembled WGS sequence"/>
</dbReference>
<comment type="pathway">
    <text evidence="2">Protein modification; protein glycosylation.</text>
</comment>
<comment type="similarity">
    <text evidence="3 13">Belongs to the glycosyl hydrolase 47 family.</text>
</comment>
<feature type="disulfide bond" evidence="12">
    <location>
        <begin position="473"/>
        <end position="519"/>
    </location>
</feature>
<dbReference type="GO" id="GO:0005509">
    <property type="term" value="F:calcium ion binding"/>
    <property type="evidence" value="ECO:0007669"/>
    <property type="project" value="InterPro"/>
</dbReference>
<evidence type="ECO:0000256" key="1">
    <source>
        <dbReference type="ARBA" id="ARBA00001913"/>
    </source>
</evidence>